<dbReference type="GeneID" id="17045823"/>
<feature type="compositionally biased region" description="Low complexity" evidence="1">
    <location>
        <begin position="70"/>
        <end position="79"/>
    </location>
</feature>
<feature type="transmembrane region" description="Helical" evidence="2">
    <location>
        <begin position="603"/>
        <end position="629"/>
    </location>
</feature>
<evidence type="ECO:0000313" key="4">
    <source>
        <dbReference type="Proteomes" id="UP000007264"/>
    </source>
</evidence>
<accession>I0ZAY9</accession>
<dbReference type="OrthoDB" id="10600145at2759"/>
<sequence>MEPFDATRSPPVSPSSTIPAFRGDGWDGHAHSAPPKSVSPLTPGAVARLKGQLEARINEEHRSRSVEPARSSSPSPMRMIAQDFQDRINRTSKSPSPTPRSPRPRASSPLKKDSRITDAFGGKEPAPEVSGLAAAAAKFGGSPQQRTPTRNGGGLVPLSVTPTIAARFERGRAGSRSPLASVDDAAQKRRAERMAASMPSTSEALREIEAAMRGIEAAHSPKASAAAAAQLRTYDNSFWEPEAQPGKEAQDQRKEAAADKKIISEQKPRPSAAKALFPISGGSGEASADVGHILPRQNTIANCEAKEPATPEKAASNSDGEEEAFPQTPSSLKSAVWGSKLWPAHSPASLAPAGATSSMQPFDGTASLLAAAAHPAITTDTGAPDTDVAEAAAAEKGQKAAAGGKPEKSAFNVSASCVRAQPAAPAAPNKVQEVAELVQAEEEDEMTCDSWLTTPWIIFMILAAAAQLALLVWVGTASWPGADIRGVGQSPPWYWRFPPLWQFESPPFWGRAPPPQWGFYTDEPFMTNADLHKLAIIPRPSGTGAAWLRGLIRRLQGAMTHALPLPAAQTGQPKTAEPEQDAAAMQTHALAQRQTEAAAGSSIISTVLSFLGALAAEMLGLYLLTRLALYMMAGKRRRRMYSTGVQHSKRQSLSQLWQREPWA</sequence>
<organism evidence="3 4">
    <name type="scientific">Coccomyxa subellipsoidea (strain C-169)</name>
    <name type="common">Green microalga</name>
    <dbReference type="NCBI Taxonomy" id="574566"/>
    <lineage>
        <taxon>Eukaryota</taxon>
        <taxon>Viridiplantae</taxon>
        <taxon>Chlorophyta</taxon>
        <taxon>core chlorophytes</taxon>
        <taxon>Trebouxiophyceae</taxon>
        <taxon>Trebouxiophyceae incertae sedis</taxon>
        <taxon>Coccomyxaceae</taxon>
        <taxon>Coccomyxa</taxon>
        <taxon>Coccomyxa subellipsoidea</taxon>
    </lineage>
</organism>
<reference evidence="3 4" key="1">
    <citation type="journal article" date="2012" name="Genome Biol.">
        <title>The genome of the polar eukaryotic microalga coccomyxa subellipsoidea reveals traits of cold adaptation.</title>
        <authorList>
            <person name="Blanc G."/>
            <person name="Agarkova I."/>
            <person name="Grimwood J."/>
            <person name="Kuo A."/>
            <person name="Brueggeman A."/>
            <person name="Dunigan D."/>
            <person name="Gurnon J."/>
            <person name="Ladunga I."/>
            <person name="Lindquist E."/>
            <person name="Lucas S."/>
            <person name="Pangilinan J."/>
            <person name="Proschold T."/>
            <person name="Salamov A."/>
            <person name="Schmutz J."/>
            <person name="Weeks D."/>
            <person name="Yamada T."/>
            <person name="Claverie J.M."/>
            <person name="Grigoriev I."/>
            <person name="Van Etten J."/>
            <person name="Lomsadze A."/>
            <person name="Borodovsky M."/>
        </authorList>
    </citation>
    <scope>NUCLEOTIDE SEQUENCE [LARGE SCALE GENOMIC DNA]</scope>
    <source>
        <strain evidence="3 4">C-169</strain>
    </source>
</reference>
<evidence type="ECO:0000256" key="1">
    <source>
        <dbReference type="SAM" id="MobiDB-lite"/>
    </source>
</evidence>
<dbReference type="AlphaFoldDB" id="I0ZAY9"/>
<feature type="compositionally biased region" description="Basic and acidic residues" evidence="1">
    <location>
        <begin position="248"/>
        <end position="268"/>
    </location>
</feature>
<evidence type="ECO:0000313" key="3">
    <source>
        <dbReference type="EMBL" id="EIE27808.1"/>
    </source>
</evidence>
<keyword evidence="2" id="KW-0812">Transmembrane</keyword>
<dbReference type="EMBL" id="AGSI01000001">
    <property type="protein sequence ID" value="EIE27808.1"/>
    <property type="molecule type" value="Genomic_DNA"/>
</dbReference>
<keyword evidence="2" id="KW-1133">Transmembrane helix</keyword>
<gene>
    <name evidence="3" type="ORF">COCSUDRAFT_64397</name>
</gene>
<keyword evidence="4" id="KW-1185">Reference proteome</keyword>
<dbReference type="KEGG" id="csl:COCSUDRAFT_64397"/>
<dbReference type="Proteomes" id="UP000007264">
    <property type="component" value="Unassembled WGS sequence"/>
</dbReference>
<feature type="compositionally biased region" description="Basic and acidic residues" evidence="1">
    <location>
        <begin position="51"/>
        <end position="67"/>
    </location>
</feature>
<evidence type="ECO:0000256" key="2">
    <source>
        <dbReference type="SAM" id="Phobius"/>
    </source>
</evidence>
<keyword evidence="2" id="KW-0472">Membrane</keyword>
<feature type="region of interest" description="Disordered" evidence="1">
    <location>
        <begin position="1"/>
        <end position="205"/>
    </location>
</feature>
<name>I0ZAY9_COCSC</name>
<feature type="region of interest" description="Disordered" evidence="1">
    <location>
        <begin position="240"/>
        <end position="289"/>
    </location>
</feature>
<dbReference type="RefSeq" id="XP_005652352.1">
    <property type="nucleotide sequence ID" value="XM_005652295.1"/>
</dbReference>
<comment type="caution">
    <text evidence="3">The sequence shown here is derived from an EMBL/GenBank/DDBJ whole genome shotgun (WGS) entry which is preliminary data.</text>
</comment>
<proteinExistence type="predicted"/>
<protein>
    <submittedName>
        <fullName evidence="3">Uncharacterized protein</fullName>
    </submittedName>
</protein>
<feature type="region of interest" description="Disordered" evidence="1">
    <location>
        <begin position="302"/>
        <end position="331"/>
    </location>
</feature>